<organism evidence="3">
    <name type="scientific">Schistosoma curassoni</name>
    <dbReference type="NCBI Taxonomy" id="6186"/>
    <lineage>
        <taxon>Eukaryota</taxon>
        <taxon>Metazoa</taxon>
        <taxon>Spiralia</taxon>
        <taxon>Lophotrochozoa</taxon>
        <taxon>Platyhelminthes</taxon>
        <taxon>Trematoda</taxon>
        <taxon>Digenea</taxon>
        <taxon>Strigeidida</taxon>
        <taxon>Schistosomatoidea</taxon>
        <taxon>Schistosomatidae</taxon>
        <taxon>Schistosoma</taxon>
    </lineage>
</organism>
<reference evidence="3" key="1">
    <citation type="submission" date="2016-06" db="UniProtKB">
        <authorList>
            <consortium name="WormBaseParasite"/>
        </authorList>
    </citation>
    <scope>IDENTIFICATION</scope>
</reference>
<accession>A0A183KBD3</accession>
<evidence type="ECO:0000313" key="3">
    <source>
        <dbReference type="WBParaSite" id="SCUD_0001232401-mRNA-1"/>
    </source>
</evidence>
<proteinExistence type="predicted"/>
<dbReference type="AlphaFoldDB" id="A0A183KBD3"/>
<reference evidence="1 2" key="2">
    <citation type="submission" date="2018-11" db="EMBL/GenBank/DDBJ databases">
        <authorList>
            <consortium name="Pathogen Informatics"/>
        </authorList>
    </citation>
    <scope>NUCLEOTIDE SEQUENCE [LARGE SCALE GENOMIC DNA]</scope>
    <source>
        <strain evidence="1">Dakar</strain>
        <strain evidence="2">Dakar, Senegal</strain>
    </source>
</reference>
<keyword evidence="2" id="KW-1185">Reference proteome</keyword>
<dbReference type="Proteomes" id="UP000279833">
    <property type="component" value="Unassembled WGS sequence"/>
</dbReference>
<gene>
    <name evidence="1" type="ORF">SCUD_LOCUS12321</name>
</gene>
<name>A0A183KBD3_9TREM</name>
<protein>
    <submittedName>
        <fullName evidence="1 3">Uncharacterized protein</fullName>
    </submittedName>
</protein>
<evidence type="ECO:0000313" key="2">
    <source>
        <dbReference type="Proteomes" id="UP000279833"/>
    </source>
</evidence>
<evidence type="ECO:0000313" key="1">
    <source>
        <dbReference type="EMBL" id="VDP48347.1"/>
    </source>
</evidence>
<dbReference type="WBParaSite" id="SCUD_0001232401-mRNA-1">
    <property type="protein sequence ID" value="SCUD_0001232401-mRNA-1"/>
    <property type="gene ID" value="SCUD_0001232401"/>
</dbReference>
<sequence length="64" mass="7347">MPSHDFVYTTTNSEVRLTAFSHHQCCLRNREDEKRISDTSSRFGSARRNNLSSGYILVYTYIGG</sequence>
<dbReference type="EMBL" id="UZAK01035034">
    <property type="protein sequence ID" value="VDP48347.1"/>
    <property type="molecule type" value="Genomic_DNA"/>
</dbReference>